<dbReference type="InterPro" id="IPR021131">
    <property type="entry name" value="Ribosomal_uL15/eL18"/>
</dbReference>
<dbReference type="HAMAP" id="MF_01341">
    <property type="entry name" value="Ribosomal_uL15"/>
    <property type="match status" value="1"/>
</dbReference>
<dbReference type="GO" id="GO:0022625">
    <property type="term" value="C:cytosolic large ribosomal subunit"/>
    <property type="evidence" value="ECO:0007669"/>
    <property type="project" value="TreeGrafter"/>
</dbReference>
<dbReference type="PANTHER" id="PTHR12934">
    <property type="entry name" value="50S RIBOSOMAL PROTEIN L15"/>
    <property type="match status" value="1"/>
</dbReference>
<evidence type="ECO:0000256" key="4">
    <source>
        <dbReference type="HAMAP-Rule" id="MF_01341"/>
    </source>
</evidence>
<dbReference type="SUPFAM" id="SSF52080">
    <property type="entry name" value="Ribosomal proteins L15p and L18e"/>
    <property type="match status" value="1"/>
</dbReference>
<dbReference type="GO" id="GO:0019843">
    <property type="term" value="F:rRNA binding"/>
    <property type="evidence" value="ECO:0007669"/>
    <property type="project" value="UniProtKB-UniRule"/>
</dbReference>
<dbReference type="InterPro" id="IPR036227">
    <property type="entry name" value="Ribosomal_uL15/eL18_sf"/>
</dbReference>
<dbReference type="NCBIfam" id="TIGR01071">
    <property type="entry name" value="rplO_bact"/>
    <property type="match status" value="1"/>
</dbReference>
<keyword evidence="4" id="KW-0694">RNA-binding</keyword>
<dbReference type="AlphaFoldDB" id="A0A1F6D7R7"/>
<comment type="subunit">
    <text evidence="4">Part of the 50S ribosomal subunit.</text>
</comment>
<dbReference type="Proteomes" id="UP000177958">
    <property type="component" value="Unassembled WGS sequence"/>
</dbReference>
<evidence type="ECO:0000256" key="6">
    <source>
        <dbReference type="SAM" id="MobiDB-lite"/>
    </source>
</evidence>
<protein>
    <recommendedName>
        <fullName evidence="4">Large ribosomal subunit protein uL15</fullName>
    </recommendedName>
</protein>
<evidence type="ECO:0000313" key="8">
    <source>
        <dbReference type="EMBL" id="OGG57479.1"/>
    </source>
</evidence>
<proteinExistence type="inferred from homology"/>
<evidence type="ECO:0000259" key="7">
    <source>
        <dbReference type="Pfam" id="PF00828"/>
    </source>
</evidence>
<feature type="compositionally biased region" description="Gly residues" evidence="6">
    <location>
        <begin position="23"/>
        <end position="37"/>
    </location>
</feature>
<evidence type="ECO:0000256" key="2">
    <source>
        <dbReference type="ARBA" id="ARBA00022980"/>
    </source>
</evidence>
<accession>A0A1F6D7R7</accession>
<feature type="domain" description="Large ribosomal subunit protein uL15/eL18" evidence="7">
    <location>
        <begin position="81"/>
        <end position="149"/>
    </location>
</feature>
<dbReference type="EMBL" id="MFKX01000026">
    <property type="protein sequence ID" value="OGG57479.1"/>
    <property type="molecule type" value="Genomic_DNA"/>
</dbReference>
<dbReference type="GO" id="GO:0003735">
    <property type="term" value="F:structural constituent of ribosome"/>
    <property type="evidence" value="ECO:0007669"/>
    <property type="project" value="InterPro"/>
</dbReference>
<sequence>MQLHQLHRPRDLKRPKQRVGRGQSSGRGKQSGRGGKGQTARAGAKMRPEWRDIIKRLPKRRGYGKNRGRTVVGTRPDALALSLGRLGAMFESGATISVETLAERGVLGRTVRPVKIVGGGELGKKLLVQGVAVSASARAAIEKAGGTIE</sequence>
<dbReference type="PROSITE" id="PS00475">
    <property type="entry name" value="RIBOSOMAL_L15"/>
    <property type="match status" value="1"/>
</dbReference>
<dbReference type="GO" id="GO:0006412">
    <property type="term" value="P:translation"/>
    <property type="evidence" value="ECO:0007669"/>
    <property type="project" value="UniProtKB-UniRule"/>
</dbReference>
<comment type="caution">
    <text evidence="8">The sequence shown here is derived from an EMBL/GenBank/DDBJ whole genome shotgun (WGS) entry which is preliminary data.</text>
</comment>
<evidence type="ECO:0000313" key="9">
    <source>
        <dbReference type="Proteomes" id="UP000177958"/>
    </source>
</evidence>
<keyword evidence="3 4" id="KW-0687">Ribonucleoprotein</keyword>
<dbReference type="InterPro" id="IPR005749">
    <property type="entry name" value="Ribosomal_uL15_bac-type"/>
</dbReference>
<name>A0A1F6D7R7_9BACT</name>
<organism evidence="8 9">
    <name type="scientific">Candidatus Kaiserbacteria bacterium RIFCSPHIGHO2_01_FULL_55_17</name>
    <dbReference type="NCBI Taxonomy" id="1798484"/>
    <lineage>
        <taxon>Bacteria</taxon>
        <taxon>Candidatus Kaiseribacteriota</taxon>
    </lineage>
</organism>
<keyword evidence="4" id="KW-0699">rRNA-binding</keyword>
<comment type="similarity">
    <text evidence="1 4 5">Belongs to the universal ribosomal protein uL15 family.</text>
</comment>
<evidence type="ECO:0000256" key="3">
    <source>
        <dbReference type="ARBA" id="ARBA00023274"/>
    </source>
</evidence>
<dbReference type="PANTHER" id="PTHR12934:SF11">
    <property type="entry name" value="LARGE RIBOSOMAL SUBUNIT PROTEIN UL15M"/>
    <property type="match status" value="1"/>
</dbReference>
<feature type="region of interest" description="Disordered" evidence="6">
    <location>
        <begin position="1"/>
        <end position="49"/>
    </location>
</feature>
<reference evidence="8 9" key="1">
    <citation type="journal article" date="2016" name="Nat. Commun.">
        <title>Thousands of microbial genomes shed light on interconnected biogeochemical processes in an aquifer system.</title>
        <authorList>
            <person name="Anantharaman K."/>
            <person name="Brown C.T."/>
            <person name="Hug L.A."/>
            <person name="Sharon I."/>
            <person name="Castelle C.J."/>
            <person name="Probst A.J."/>
            <person name="Thomas B.C."/>
            <person name="Singh A."/>
            <person name="Wilkins M.J."/>
            <person name="Karaoz U."/>
            <person name="Brodie E.L."/>
            <person name="Williams K.H."/>
            <person name="Hubbard S.S."/>
            <person name="Banfield J.F."/>
        </authorList>
    </citation>
    <scope>NUCLEOTIDE SEQUENCE [LARGE SCALE GENOMIC DNA]</scope>
</reference>
<evidence type="ECO:0000256" key="1">
    <source>
        <dbReference type="ARBA" id="ARBA00007320"/>
    </source>
</evidence>
<dbReference type="Pfam" id="PF00828">
    <property type="entry name" value="Ribosomal_L27A"/>
    <property type="match status" value="1"/>
</dbReference>
<gene>
    <name evidence="4" type="primary">rplO</name>
    <name evidence="8" type="ORF">A2853_03920</name>
</gene>
<keyword evidence="2 4" id="KW-0689">Ribosomal protein</keyword>
<comment type="function">
    <text evidence="4">Binds to the 23S rRNA.</text>
</comment>
<dbReference type="Gene3D" id="3.100.10.10">
    <property type="match status" value="1"/>
</dbReference>
<dbReference type="InterPro" id="IPR030878">
    <property type="entry name" value="Ribosomal_uL15"/>
</dbReference>
<evidence type="ECO:0000256" key="5">
    <source>
        <dbReference type="RuleBase" id="RU003888"/>
    </source>
</evidence>
<dbReference type="InterPro" id="IPR001196">
    <property type="entry name" value="Ribosomal_uL15_CS"/>
</dbReference>